<dbReference type="Pfam" id="PF13191">
    <property type="entry name" value="AAA_16"/>
    <property type="match status" value="1"/>
</dbReference>
<dbReference type="SMART" id="SM00028">
    <property type="entry name" value="TPR"/>
    <property type="match status" value="9"/>
</dbReference>
<evidence type="ECO:0000313" key="6">
    <source>
        <dbReference type="Proteomes" id="UP000191663"/>
    </source>
</evidence>
<dbReference type="Gene3D" id="1.25.40.10">
    <property type="entry name" value="Tetratricopeptide repeat domain"/>
    <property type="match status" value="4"/>
</dbReference>
<proteinExistence type="predicted"/>
<dbReference type="SUPFAM" id="SSF55073">
    <property type="entry name" value="Nucleotide cyclase"/>
    <property type="match status" value="1"/>
</dbReference>
<feature type="domain" description="GGDEF" evidence="4">
    <location>
        <begin position="34"/>
        <end position="163"/>
    </location>
</feature>
<dbReference type="SUPFAM" id="SSF48452">
    <property type="entry name" value="TPR-like"/>
    <property type="match status" value="3"/>
</dbReference>
<dbReference type="SMART" id="SM00267">
    <property type="entry name" value="GGDEF"/>
    <property type="match status" value="1"/>
</dbReference>
<dbReference type="PROSITE" id="PS50005">
    <property type="entry name" value="TPR"/>
    <property type="match status" value="3"/>
</dbReference>
<keyword evidence="3" id="KW-0802">TPR repeat</keyword>
<dbReference type="SUPFAM" id="SSF52540">
    <property type="entry name" value="P-loop containing nucleoside triphosphate hydrolases"/>
    <property type="match status" value="1"/>
</dbReference>
<reference evidence="6" key="1">
    <citation type="submission" date="2017-01" db="EMBL/GenBank/DDBJ databases">
        <title>Novel pathways for hydrocarbon cycling and metabolic interdependencies in hydrothermal sediment communities.</title>
        <authorList>
            <person name="Dombrowski N."/>
            <person name="Seitz K."/>
            <person name="Teske A."/>
            <person name="Baker B."/>
        </authorList>
    </citation>
    <scope>NUCLEOTIDE SEQUENCE [LARGE SCALE GENOMIC DNA]</scope>
</reference>
<keyword evidence="1" id="KW-0547">Nucleotide-binding</keyword>
<protein>
    <recommendedName>
        <fullName evidence="4">GGDEF domain-containing protein</fullName>
    </recommendedName>
</protein>
<dbReference type="InterPro" id="IPR011990">
    <property type="entry name" value="TPR-like_helical_dom_sf"/>
</dbReference>
<dbReference type="Gene3D" id="3.30.70.270">
    <property type="match status" value="1"/>
</dbReference>
<feature type="repeat" description="TPR" evidence="3">
    <location>
        <begin position="642"/>
        <end position="675"/>
    </location>
</feature>
<evidence type="ECO:0000256" key="2">
    <source>
        <dbReference type="ARBA" id="ARBA00022840"/>
    </source>
</evidence>
<dbReference type="InterPro" id="IPR041664">
    <property type="entry name" value="AAA_16"/>
</dbReference>
<dbReference type="EMBL" id="MUKB01000012">
    <property type="protein sequence ID" value="OPX18478.1"/>
    <property type="molecule type" value="Genomic_DNA"/>
</dbReference>
<evidence type="ECO:0000313" key="5">
    <source>
        <dbReference type="EMBL" id="OPX18478.1"/>
    </source>
</evidence>
<accession>A0A1V4QGK0</accession>
<dbReference type="AlphaFoldDB" id="A0A1V4QGK0"/>
<dbReference type="PROSITE" id="PS50887">
    <property type="entry name" value="GGDEF"/>
    <property type="match status" value="1"/>
</dbReference>
<dbReference type="GO" id="GO:0004016">
    <property type="term" value="F:adenylate cyclase activity"/>
    <property type="evidence" value="ECO:0007669"/>
    <property type="project" value="TreeGrafter"/>
</dbReference>
<dbReference type="InterPro" id="IPR000160">
    <property type="entry name" value="GGDEF_dom"/>
</dbReference>
<dbReference type="Pfam" id="PF00990">
    <property type="entry name" value="GGDEF"/>
    <property type="match status" value="1"/>
</dbReference>
<organism evidence="5 6">
    <name type="scientific">candidate division WOR-3 bacterium 4484_100</name>
    <dbReference type="NCBI Taxonomy" id="1936077"/>
    <lineage>
        <taxon>Bacteria</taxon>
        <taxon>Bacteria division WOR-3</taxon>
    </lineage>
</organism>
<dbReference type="Pfam" id="PF13424">
    <property type="entry name" value="TPR_12"/>
    <property type="match status" value="1"/>
</dbReference>
<dbReference type="InterPro" id="IPR043128">
    <property type="entry name" value="Rev_trsase/Diguanyl_cyclase"/>
</dbReference>
<feature type="repeat" description="TPR" evidence="3">
    <location>
        <begin position="718"/>
        <end position="751"/>
    </location>
</feature>
<dbReference type="Gene3D" id="3.40.50.300">
    <property type="entry name" value="P-loop containing nucleotide triphosphate hydrolases"/>
    <property type="match status" value="1"/>
</dbReference>
<dbReference type="InterPro" id="IPR019734">
    <property type="entry name" value="TPR_rpt"/>
</dbReference>
<dbReference type="Pfam" id="PF13414">
    <property type="entry name" value="TPR_11"/>
    <property type="match status" value="1"/>
</dbReference>
<dbReference type="PANTHER" id="PTHR16305">
    <property type="entry name" value="TESTICULAR SOLUBLE ADENYLYL CYCLASE"/>
    <property type="match status" value="1"/>
</dbReference>
<dbReference type="GO" id="GO:0005524">
    <property type="term" value="F:ATP binding"/>
    <property type="evidence" value="ECO:0007669"/>
    <property type="project" value="UniProtKB-KW"/>
</dbReference>
<feature type="repeat" description="TPR" evidence="3">
    <location>
        <begin position="608"/>
        <end position="641"/>
    </location>
</feature>
<dbReference type="PANTHER" id="PTHR16305:SF28">
    <property type="entry name" value="GUANYLATE CYCLASE DOMAIN-CONTAINING PROTEIN"/>
    <property type="match status" value="1"/>
</dbReference>
<dbReference type="NCBIfam" id="TIGR00254">
    <property type="entry name" value="GGDEF"/>
    <property type="match status" value="1"/>
</dbReference>
<evidence type="ECO:0000256" key="1">
    <source>
        <dbReference type="ARBA" id="ARBA00022741"/>
    </source>
</evidence>
<dbReference type="CDD" id="cd01949">
    <property type="entry name" value="GGDEF"/>
    <property type="match status" value="1"/>
</dbReference>
<keyword evidence="2" id="KW-0067">ATP-binding</keyword>
<dbReference type="InterPro" id="IPR029787">
    <property type="entry name" value="Nucleotide_cyclase"/>
</dbReference>
<dbReference type="FunFam" id="3.30.70.270:FF:000001">
    <property type="entry name" value="Diguanylate cyclase domain protein"/>
    <property type="match status" value="1"/>
</dbReference>
<gene>
    <name evidence="5" type="ORF">BXT86_01010</name>
</gene>
<dbReference type="GO" id="GO:0005737">
    <property type="term" value="C:cytoplasm"/>
    <property type="evidence" value="ECO:0007669"/>
    <property type="project" value="TreeGrafter"/>
</dbReference>
<evidence type="ECO:0000259" key="4">
    <source>
        <dbReference type="PROSITE" id="PS50887"/>
    </source>
</evidence>
<name>A0A1V4QGK0_UNCW3</name>
<sequence length="1046" mass="121901">MKEIYFDELTGVYNRRFLRRWIDDEIKRANRFATNFALILLDLDNFRDINNNFGHLEGDRVLVEFANFLQNQIREVDNLIRYGGDEFIILMPNTNIEGTVELAQRILENLRKTAIAGHKVYCSIGYAVFPNDGTAAEVLINKADNLMYQAKKQGKNRIGVKQEVIRRLQIPAPITVGRDQEVRWALGQISQFNVVFIAGTAGIGKTRLVIEIKERLNAERLLRGNAYEALALVPYHPFKNLFNELINRNFALTQQSFKQLPEIYQRELAKLLPAEGFLRTARGEELDKYRLYNAVSEFINILARMSSGMTILFMDDLHWADQSSCELLDFLIRSVKENIKIFGTYRVEEIKNTPIAKFWGIWAREKLYTQITLRPLNQMQTHQLLEEIMGPVPENLDKFIYLQSGGNPFYIEELLRELERQKKFYYNGRVWVLSKDLDLAIPSSITETVKRKLKFLEDEIKGYLEIAAVFGQEFNADIIATATRRNVGQIIDAFDALRELGLIKERGPDTYFFTEDIVRHIVYKQIPRGNLMKLHRLVGEAIEIFYQNTLPNYYEQLAHHFTTANDVHKALYYSKKAAEKAKNNYAHSLAIKFYENALRFEDNIDEIFKIKFALADIYYLIGEYKKALEQLNDCLKIDPNAYRVYEKIGNVYEAMGEYKNSLKHYKKGLQITQGTEMIYVFRNAIAWLYTRMGRYKEAEKEVEDIVKSGKHLSKQVIGDTYVIMGIVYLRLGKFEKAEKCIKKSLSIRESIGDKKRIAACYLDLALNYYGQFNLKMSEKFNNKALEIYRSIGYQGGILITLNNLAVFYTGKDLNKAEEYCLRALTQAKLIGAKRTMVYLYNNLGSINYNRLMDEQAIKNYRQALKIAQEINFPEAFIFSNVSLSEYYREHGKIKKGRSYLTQAQKKARELNIKYLNFDCLMEEVEYHILGRQYKKADQLTRKLVADLKKESNIQYKIYGLISRAKVLVAMKKYTQAQNYYRRAERFMKPVASDRILGEIYYLCGIAYRKAGKPEQAMKAFVEANKRFARIGNLRFLDRIEQEITKL</sequence>
<dbReference type="InterPro" id="IPR027417">
    <property type="entry name" value="P-loop_NTPase"/>
</dbReference>
<evidence type="ECO:0000256" key="3">
    <source>
        <dbReference type="PROSITE-ProRule" id="PRU00339"/>
    </source>
</evidence>
<comment type="caution">
    <text evidence="5">The sequence shown here is derived from an EMBL/GenBank/DDBJ whole genome shotgun (WGS) entry which is preliminary data.</text>
</comment>
<dbReference type="Proteomes" id="UP000191663">
    <property type="component" value="Unassembled WGS sequence"/>
</dbReference>